<protein>
    <submittedName>
        <fullName evidence="1">Uncharacterized protein</fullName>
    </submittedName>
</protein>
<evidence type="ECO:0000313" key="4">
    <source>
        <dbReference type="Proteomes" id="UP001187425"/>
    </source>
</evidence>
<evidence type="ECO:0000313" key="2">
    <source>
        <dbReference type="EMBL" id="MDV7249052.1"/>
    </source>
</evidence>
<organism evidence="1 3">
    <name type="scientific">Xanthomonas hortorum pv. vitians</name>
    <dbReference type="NCBI Taxonomy" id="83224"/>
    <lineage>
        <taxon>Bacteria</taxon>
        <taxon>Pseudomonadati</taxon>
        <taxon>Pseudomonadota</taxon>
        <taxon>Gammaproteobacteria</taxon>
        <taxon>Lysobacterales</taxon>
        <taxon>Lysobacteraceae</taxon>
        <taxon>Xanthomonas</taxon>
    </lineage>
</organism>
<dbReference type="EMBL" id="LR828257">
    <property type="protein sequence ID" value="CAD0359151.1"/>
    <property type="molecule type" value="Genomic_DNA"/>
</dbReference>
<name>A0A6V7F766_9XANT</name>
<dbReference type="Proteomes" id="UP000515406">
    <property type="component" value="Chromosome"/>
</dbReference>
<evidence type="ECO:0000313" key="1">
    <source>
        <dbReference type="EMBL" id="CAD0359157.1"/>
    </source>
</evidence>
<dbReference type="RefSeq" id="WP_180313835.1">
    <property type="nucleotide sequence ID" value="NZ_JAJTZO010000031.1"/>
</dbReference>
<gene>
    <name evidence="1" type="ORF">CFBP498_43260</name>
    <name evidence="2" type="ORF">R4K57_11655</name>
</gene>
<reference evidence="1 3" key="1">
    <citation type="submission" date="2020-07" db="EMBL/GenBank/DDBJ databases">
        <authorList>
            <person name="Pothier F. J."/>
        </authorList>
    </citation>
    <scope>NUCLEOTIDE SEQUENCE [LARGE SCALE GENOMIC DNA]</scope>
    <source>
        <strain evidence="1 3">CFBP 498</strain>
    </source>
</reference>
<evidence type="ECO:0000313" key="3">
    <source>
        <dbReference type="Proteomes" id="UP000515406"/>
    </source>
</evidence>
<reference evidence="2 4" key="2">
    <citation type="submission" date="2023-10" db="EMBL/GenBank/DDBJ databases">
        <title>A new tool for lettuce pathogen research.</title>
        <authorList>
            <person name="Horton K.N."/>
            <person name="Cseke L.J."/>
            <person name="Badiwe M."/>
            <person name="Tesfaye D."/>
            <person name="Klein A."/>
            <person name="Su J."/>
            <person name="Potnis N."/>
            <person name="Gassmann W."/>
        </authorList>
    </citation>
    <scope>NUCLEOTIDE SEQUENCE [LARGE SCALE GENOMIC DNA]</scope>
    <source>
        <strain evidence="2 4">JSKH1901</strain>
    </source>
</reference>
<dbReference type="EMBL" id="JAWMQI010000038">
    <property type="protein sequence ID" value="MDV7249052.1"/>
    <property type="molecule type" value="Genomic_DNA"/>
</dbReference>
<dbReference type="Proteomes" id="UP001187425">
    <property type="component" value="Unassembled WGS sequence"/>
</dbReference>
<proteinExistence type="predicted"/>
<dbReference type="AlphaFoldDB" id="A0A6V7F766"/>
<dbReference type="EMBL" id="LR828257">
    <property type="protein sequence ID" value="CAD0359157.1"/>
    <property type="molecule type" value="Genomic_DNA"/>
</dbReference>
<keyword evidence="3" id="KW-1185">Reference proteome</keyword>
<sequence length="86" mass="9677">MKTSLQSLSPELLGLVEGQLSNDEVSSDDELVPYFIQSGLTEVQARDAISFRPRYRINVYLAGHTPIRNEGIVLRFNPHKGEFEAD</sequence>
<accession>A0A6V7F766</accession>